<evidence type="ECO:0000259" key="3">
    <source>
        <dbReference type="Pfam" id="PF03713"/>
    </source>
</evidence>
<reference evidence="6 9" key="1">
    <citation type="submission" date="2018-08" db="EMBL/GenBank/DDBJ databases">
        <title>Analysis of the genomic diversity of Mexican Acinetobacter haemolyticus clinical isolates.</title>
        <authorList>
            <person name="Castro-Jaimes S."/>
            <person name="Cevallos M.A."/>
        </authorList>
    </citation>
    <scope>NUCLEOTIDE SEQUENCE [LARGE SCALE GENOMIC DNA]</scope>
    <source>
        <strain evidence="6 9">AN43</strain>
    </source>
</reference>
<dbReference type="EMBL" id="CP031976">
    <property type="protein sequence ID" value="QHI14687.1"/>
    <property type="molecule type" value="Genomic_DNA"/>
</dbReference>
<feature type="chain" id="PRO_5042697601" evidence="2">
    <location>
        <begin position="18"/>
        <end position="226"/>
    </location>
</feature>
<evidence type="ECO:0000313" key="7">
    <source>
        <dbReference type="Proteomes" id="UP000294395"/>
    </source>
</evidence>
<feature type="domain" description="DUF305" evidence="3">
    <location>
        <begin position="78"/>
        <end position="222"/>
    </location>
</feature>
<evidence type="ECO:0000313" key="6">
    <source>
        <dbReference type="EMBL" id="QHI14687.1"/>
    </source>
</evidence>
<dbReference type="Gene3D" id="1.20.1260.10">
    <property type="match status" value="2"/>
</dbReference>
<feature type="compositionally biased region" description="Basic and acidic residues" evidence="1">
    <location>
        <begin position="32"/>
        <end position="44"/>
    </location>
</feature>
<dbReference type="Proteomes" id="UP000294395">
    <property type="component" value="Chromosome"/>
</dbReference>
<name>A0A2K8Q0E7_ACIHA</name>
<dbReference type="Proteomes" id="UP000451048">
    <property type="component" value="Unassembled WGS sequence"/>
</dbReference>
<organism evidence="4 8">
    <name type="scientific">Acinetobacter haemolyticus</name>
    <dbReference type="NCBI Taxonomy" id="29430"/>
    <lineage>
        <taxon>Bacteria</taxon>
        <taxon>Pseudomonadati</taxon>
        <taxon>Pseudomonadota</taxon>
        <taxon>Gammaproteobacteria</taxon>
        <taxon>Moraxellales</taxon>
        <taxon>Moraxellaceae</taxon>
        <taxon>Acinetobacter</taxon>
    </lineage>
</organism>
<feature type="compositionally biased region" description="Polar residues" evidence="1">
    <location>
        <begin position="21"/>
        <end position="31"/>
    </location>
</feature>
<dbReference type="Pfam" id="PF03713">
    <property type="entry name" value="DUF305"/>
    <property type="match status" value="1"/>
</dbReference>
<feature type="signal peptide" evidence="2">
    <location>
        <begin position="1"/>
        <end position="17"/>
    </location>
</feature>
<evidence type="ECO:0000256" key="2">
    <source>
        <dbReference type="SAM" id="SignalP"/>
    </source>
</evidence>
<evidence type="ECO:0000313" key="9">
    <source>
        <dbReference type="Proteomes" id="UP000463868"/>
    </source>
</evidence>
<dbReference type="AlphaFoldDB" id="A0A2K8Q0E7"/>
<evidence type="ECO:0000256" key="1">
    <source>
        <dbReference type="SAM" id="MobiDB-lite"/>
    </source>
</evidence>
<feature type="region of interest" description="Disordered" evidence="1">
    <location>
        <begin position="21"/>
        <end position="55"/>
    </location>
</feature>
<dbReference type="Proteomes" id="UP000463868">
    <property type="component" value="Chromosome"/>
</dbReference>
<dbReference type="EMBL" id="CP038009">
    <property type="protein sequence ID" value="QBQ17450.1"/>
    <property type="molecule type" value="Genomic_DNA"/>
</dbReference>
<dbReference type="PROSITE" id="PS51257">
    <property type="entry name" value="PROKAR_LIPOPROTEIN"/>
    <property type="match status" value="1"/>
</dbReference>
<evidence type="ECO:0000313" key="8">
    <source>
        <dbReference type="Proteomes" id="UP000451048"/>
    </source>
</evidence>
<dbReference type="PANTHER" id="PTHR36933">
    <property type="entry name" value="SLL0788 PROTEIN"/>
    <property type="match status" value="1"/>
</dbReference>
<evidence type="ECO:0000313" key="4">
    <source>
        <dbReference type="EMBL" id="NAR74505.1"/>
    </source>
</evidence>
<gene>
    <name evidence="6" type="ORF">AhaeAN43_15675</name>
    <name evidence="5" type="ORF">AHTJR_14735</name>
    <name evidence="4" type="ORF">GPS52_13645</name>
</gene>
<reference evidence="5 7" key="2">
    <citation type="submission" date="2019-03" db="EMBL/GenBank/DDBJ databases">
        <title>Complete genome sequence of two outbreak-associated Acinetobacter haemolyticus strains.</title>
        <authorList>
            <person name="Bai L."/>
            <person name="Zhang S.-C."/>
            <person name="Deng Y."/>
            <person name="Song C.-C."/>
            <person name="Kang G.-B."/>
            <person name="Dong Y."/>
            <person name="Wang Y."/>
            <person name="Gao F."/>
            <person name="Huang H."/>
        </authorList>
    </citation>
    <scope>NUCLEOTIDE SEQUENCE [LARGE SCALE GENOMIC DNA]</scope>
    <source>
        <strain evidence="5 7">TJR01</strain>
    </source>
</reference>
<dbReference type="PANTHER" id="PTHR36933:SF1">
    <property type="entry name" value="SLL0788 PROTEIN"/>
    <property type="match status" value="1"/>
</dbReference>
<reference evidence="4 8" key="3">
    <citation type="submission" date="2019-12" db="EMBL/GenBank/DDBJ databases">
        <title>Acinetobacter haemolyticus comparative genomics.</title>
        <authorList>
            <person name="Castro-Jaimes S."/>
            <person name="Bello-Lopez E."/>
            <person name="Velazquez-Acosta C."/>
            <person name="Volkow-Fernandez P."/>
            <person name="Lozano-Zarain P."/>
            <person name="Castillo Ramirez S."/>
            <person name="Cevallos M.A."/>
        </authorList>
    </citation>
    <scope>NUCLEOTIDE SEQUENCE [LARGE SCALE GENOMIC DNA]</scope>
    <source>
        <strain evidence="4 8">AN10</strain>
    </source>
</reference>
<accession>A0A2K8Q0E7</accession>
<evidence type="ECO:0000313" key="5">
    <source>
        <dbReference type="EMBL" id="QBQ17450.1"/>
    </source>
</evidence>
<protein>
    <submittedName>
        <fullName evidence="4">DUF305 domain-containing protein</fullName>
    </submittedName>
</protein>
<proteinExistence type="predicted"/>
<keyword evidence="2" id="KW-0732">Signal</keyword>
<dbReference type="EMBL" id="WTTO01000050">
    <property type="protein sequence ID" value="NAR74505.1"/>
    <property type="molecule type" value="Genomic_DNA"/>
</dbReference>
<sequence>MKRFVPMLMIGAIVFSAGCSSSDAPKDNSMSENKHESHSMHHDMNGSAKTDNPSTNAYMEVNTRMHSGMGIDFTGNADTDFMLGMIPHHQGAVDMAKVVLQYGSDPKVRQLAEDVISAQESEIKMMNEWLAKNKNHSDSKNEDSPSTQAYIKVNDEMHADMMVPFTGNADVDFMRGMIPHHQGAIDMAKVVLQYGSDPEVRQLAEDVISAQESEIKMMNEWLSKHK</sequence>
<dbReference type="RefSeq" id="WP_023188004.1">
    <property type="nucleotide sequence ID" value="NZ_BKQF01000063.1"/>
</dbReference>
<dbReference type="InterPro" id="IPR012347">
    <property type="entry name" value="Ferritin-like"/>
</dbReference>
<dbReference type="InterPro" id="IPR005183">
    <property type="entry name" value="DUF305_CopM-like"/>
</dbReference>